<feature type="region of interest" description="Disordered" evidence="1">
    <location>
        <begin position="1"/>
        <end position="75"/>
    </location>
</feature>
<keyword evidence="2" id="KW-0812">Transmembrane</keyword>
<protein>
    <submittedName>
        <fullName evidence="3">Uncharacterized protein</fullName>
    </submittedName>
</protein>
<reference evidence="3 4" key="1">
    <citation type="submission" date="2017-08" db="EMBL/GenBank/DDBJ databases">
        <title>Halovibrio sewagensis sp. nov., isolated from wastewater of high salinity.</title>
        <authorList>
            <person name="Dong X."/>
            <person name="Zhang G."/>
        </authorList>
    </citation>
    <scope>NUCLEOTIDE SEQUENCE [LARGE SCALE GENOMIC DNA]</scope>
    <source>
        <strain evidence="3 4">YL5-2</strain>
    </source>
</reference>
<keyword evidence="2" id="KW-0472">Membrane</keyword>
<dbReference type="Proteomes" id="UP000218896">
    <property type="component" value="Unassembled WGS sequence"/>
</dbReference>
<feature type="region of interest" description="Disordered" evidence="1">
    <location>
        <begin position="269"/>
        <end position="313"/>
    </location>
</feature>
<organism evidence="3 4">
    <name type="scientific">Halovibrio salipaludis</name>
    <dbReference type="NCBI Taxonomy" id="2032626"/>
    <lineage>
        <taxon>Bacteria</taxon>
        <taxon>Pseudomonadati</taxon>
        <taxon>Pseudomonadota</taxon>
        <taxon>Gammaproteobacteria</taxon>
        <taxon>Oceanospirillales</taxon>
        <taxon>Halomonadaceae</taxon>
        <taxon>Halovibrio</taxon>
    </lineage>
</organism>
<keyword evidence="4" id="KW-1185">Reference proteome</keyword>
<comment type="caution">
    <text evidence="3">The sequence shown here is derived from an EMBL/GenBank/DDBJ whole genome shotgun (WGS) entry which is preliminary data.</text>
</comment>
<feature type="compositionally biased region" description="Basic and acidic residues" evidence="1">
    <location>
        <begin position="61"/>
        <end position="73"/>
    </location>
</feature>
<feature type="transmembrane region" description="Helical" evidence="2">
    <location>
        <begin position="138"/>
        <end position="156"/>
    </location>
</feature>
<evidence type="ECO:0000256" key="1">
    <source>
        <dbReference type="SAM" id="MobiDB-lite"/>
    </source>
</evidence>
<dbReference type="EMBL" id="NSKD01000002">
    <property type="protein sequence ID" value="PAU81343.1"/>
    <property type="molecule type" value="Genomic_DNA"/>
</dbReference>
<dbReference type="OrthoDB" id="6199447at2"/>
<dbReference type="RefSeq" id="WP_095617065.1">
    <property type="nucleotide sequence ID" value="NZ_NSKD01000002.1"/>
</dbReference>
<keyword evidence="2" id="KW-1133">Transmembrane helix</keyword>
<evidence type="ECO:0000256" key="2">
    <source>
        <dbReference type="SAM" id="Phobius"/>
    </source>
</evidence>
<dbReference type="AlphaFoldDB" id="A0A2A2F9W8"/>
<feature type="transmembrane region" description="Helical" evidence="2">
    <location>
        <begin position="116"/>
        <end position="132"/>
    </location>
</feature>
<evidence type="ECO:0000313" key="3">
    <source>
        <dbReference type="EMBL" id="PAU81343.1"/>
    </source>
</evidence>
<proteinExistence type="predicted"/>
<sequence>MAQHQPERPEEPRVHPGGRLEPVPEPETPAEDPSVVSGSPGNGPDGEPSGGREASADADPEAAHRAAREAERKRQQRRRKLLHDCERLLLLDFDTLAMPGWPDHHQLHLARRRRDSWLLLLSVLAVVVLAGMGNLVPALIGGVAFGALALAALWGLPGVRHVFTHQASHMELLLKRRRLLHRARKHVEHLEGPIGLAAACRPLAEYNPALRRSRYTSLYNLSERGQLVDSIRNRSQAQLYLIFALEAEKAYNRLREEYLRTHEQMLDEGDAEPLDAAARASDPGVVPVPESDPGPDSQESGAAGGDSVTAHSP</sequence>
<gene>
    <name evidence="3" type="ORF">CK501_07310</name>
</gene>
<accession>A0A2A2F9W8</accession>
<name>A0A2A2F9W8_9GAMM</name>
<evidence type="ECO:0000313" key="4">
    <source>
        <dbReference type="Proteomes" id="UP000218896"/>
    </source>
</evidence>
<feature type="compositionally biased region" description="Basic and acidic residues" evidence="1">
    <location>
        <begin position="1"/>
        <end position="14"/>
    </location>
</feature>